<reference evidence="13 14" key="1">
    <citation type="submission" date="2020-03" db="EMBL/GenBank/DDBJ databases">
        <title>Hydrogenophaga sp. nov. isolated from cyanobacterial mat.</title>
        <authorList>
            <person name="Thorat V."/>
            <person name="Kirdat K."/>
            <person name="Tiwarekar B."/>
            <person name="Costa E.D."/>
            <person name="Yadav A."/>
        </authorList>
    </citation>
    <scope>NUCLEOTIDE SEQUENCE [LARGE SCALE GENOMIC DNA]</scope>
    <source>
        <strain evidence="13 14">BA0156</strain>
    </source>
</reference>
<organism evidence="13 14">
    <name type="scientific">Hydrogenophaga crocea</name>
    <dbReference type="NCBI Taxonomy" id="2716225"/>
    <lineage>
        <taxon>Bacteria</taxon>
        <taxon>Pseudomonadati</taxon>
        <taxon>Pseudomonadota</taxon>
        <taxon>Betaproteobacteria</taxon>
        <taxon>Burkholderiales</taxon>
        <taxon>Comamonadaceae</taxon>
        <taxon>Hydrogenophaga</taxon>
    </lineage>
</organism>
<dbReference type="EMBL" id="CP049989">
    <property type="protein sequence ID" value="QIM51787.1"/>
    <property type="molecule type" value="Genomic_DNA"/>
</dbReference>
<name>A0A6G8IF15_9BURK</name>
<keyword evidence="6 9" id="KW-0560">Oxidoreductase</keyword>
<evidence type="ECO:0000256" key="8">
    <source>
        <dbReference type="ARBA" id="ARBA00046318"/>
    </source>
</evidence>
<dbReference type="GO" id="GO:0004450">
    <property type="term" value="F:isocitrate dehydrogenase (NADP+) activity"/>
    <property type="evidence" value="ECO:0007669"/>
    <property type="project" value="UniProtKB-EC"/>
</dbReference>
<evidence type="ECO:0000256" key="4">
    <source>
        <dbReference type="ARBA" id="ARBA00022842"/>
    </source>
</evidence>
<protein>
    <recommendedName>
        <fullName evidence="9">Isocitrate dehydrogenase [NADP]</fullName>
        <ecNumber evidence="9">1.1.1.42</ecNumber>
    </recommendedName>
    <alternativeName>
        <fullName evidence="9">Oxalosuccinate decarboxylase</fullName>
    </alternativeName>
</protein>
<keyword evidence="3 12" id="KW-0479">Metal-binding</keyword>
<sequence length="745" mass="82829">MSSQQPTIIYTLTDEAPLLATSAFLPIIRTFAAPAGINIETSDISVAGRILGQFPELLTEAQRVPDNLSALGKLTLKPEANIIKLPNISASVAQLKAAIKELQDKGYKIPDYPENPQTDEEKDIRARYNKCIGSAVNPVLREGNSDRRAPKAVKEYARKNPHSMGEWSQASRTHVSHMHHGDFYHGEKSMTLDRARNVKMELITKSGKTIVLKPKVALLDREVIDSMFMSKKALLAFYEQQIEDAHKTGVMFSLHVKATMMKVSHPIVFGHCVKIFYKEAFEKHGKLFDELGVNVNNGMVDLYNKIASLPQSKQDEIKRDLHACQEHRPELAMVDSAKGITNFHSPNDVIVDASMPAMIRAGGKMYGADGRLKEVKAVMPESTFARIYQEMINFCKWHGAFDPRTMGTVPNVGLMAQQAEEYGSHDKTFEIPEDGVANITDLDTGEVLMSQDVEQGDIWRMCQVKDAAIRDWVKLAVTRARNSGMPVVFWLDQYRPHEAQLITKVKMYLHEHNTSGLDIQIMSQVRAMRYTLERVIRGLDTISATGNILRDYLTDLFPIMELGTSAKMLSVVPLMAGGGMYETGAGGSAPKHVQQLVEENHLRWDSLGEFLALAVSFEDLGLKNNNPRAKLLAKTLDAATGKLLDNNKNPSPKTGQLDNRGSQFYLAMYWAQELAAQTEDAELAAKFAPLAKALADNEATIVKELAEVQGKPVDIGGYYKPDFQKLETVMRPSATFNQALSLVKP</sequence>
<proteinExistence type="inferred from homology"/>
<feature type="binding site" evidence="12">
    <location>
        <position position="551"/>
    </location>
    <ligand>
        <name>Mg(2+)</name>
        <dbReference type="ChEBI" id="CHEBI:18420"/>
    </ligand>
</feature>
<keyword evidence="4 12" id="KW-0460">Magnesium</keyword>
<dbReference type="SUPFAM" id="SSF53659">
    <property type="entry name" value="Isocitrate/Isopropylmalate dehydrogenase-like"/>
    <property type="match status" value="1"/>
</dbReference>
<dbReference type="InterPro" id="IPR004436">
    <property type="entry name" value="Isocitrate_DH_NADP_mono"/>
</dbReference>
<dbReference type="AlphaFoldDB" id="A0A6G8IF15"/>
<feature type="binding site" evidence="11">
    <location>
        <position position="147"/>
    </location>
    <ligand>
        <name>D-threo-isocitrate</name>
        <dbReference type="ChEBI" id="CHEBI:15562"/>
    </ligand>
</feature>
<dbReference type="Pfam" id="PF03971">
    <property type="entry name" value="IDH"/>
    <property type="match status" value="1"/>
</dbReference>
<dbReference type="RefSeq" id="WP_166226141.1">
    <property type="nucleotide sequence ID" value="NZ_CP049989.1"/>
</dbReference>
<comment type="catalytic activity">
    <reaction evidence="7 9">
        <text>D-threo-isocitrate + NADP(+) = 2-oxoglutarate + CO2 + NADPH</text>
        <dbReference type="Rhea" id="RHEA:19629"/>
        <dbReference type="ChEBI" id="CHEBI:15562"/>
        <dbReference type="ChEBI" id="CHEBI:16526"/>
        <dbReference type="ChEBI" id="CHEBI:16810"/>
        <dbReference type="ChEBI" id="CHEBI:57783"/>
        <dbReference type="ChEBI" id="CHEBI:58349"/>
        <dbReference type="EC" id="1.1.1.42"/>
    </reaction>
</comment>
<feature type="site" description="Critical for catalysis" evidence="10">
    <location>
        <position position="257"/>
    </location>
</feature>
<dbReference type="PIRSF" id="PIRSF009407">
    <property type="entry name" value="IDH_monmr"/>
    <property type="match status" value="1"/>
</dbReference>
<evidence type="ECO:0000256" key="11">
    <source>
        <dbReference type="PIRSR" id="PIRSR009407-2"/>
    </source>
</evidence>
<keyword evidence="2 9" id="KW-0816">Tricarboxylic acid cycle</keyword>
<evidence type="ECO:0000256" key="1">
    <source>
        <dbReference type="ARBA" id="ARBA00022435"/>
    </source>
</evidence>
<dbReference type="GO" id="GO:0006097">
    <property type="term" value="P:glyoxylate cycle"/>
    <property type="evidence" value="ECO:0007669"/>
    <property type="project" value="UniProtKB-KW"/>
</dbReference>
<dbReference type="NCBIfam" id="TIGR00178">
    <property type="entry name" value="monomer_idh"/>
    <property type="match status" value="1"/>
</dbReference>
<evidence type="ECO:0000256" key="2">
    <source>
        <dbReference type="ARBA" id="ARBA00022532"/>
    </source>
</evidence>
<keyword evidence="14" id="KW-1185">Reference proteome</keyword>
<evidence type="ECO:0000256" key="5">
    <source>
        <dbReference type="ARBA" id="ARBA00022857"/>
    </source>
</evidence>
<evidence type="ECO:0000256" key="3">
    <source>
        <dbReference type="ARBA" id="ARBA00022723"/>
    </source>
</evidence>
<evidence type="ECO:0000256" key="12">
    <source>
        <dbReference type="PIRSR" id="PIRSR009407-3"/>
    </source>
</evidence>
<dbReference type="KEGG" id="hcz:G9Q37_06355"/>
<evidence type="ECO:0000256" key="6">
    <source>
        <dbReference type="ARBA" id="ARBA00023002"/>
    </source>
</evidence>
<feature type="binding site" evidence="11">
    <location>
        <begin position="134"/>
        <end position="141"/>
    </location>
    <ligand>
        <name>substrate</name>
    </ligand>
</feature>
<evidence type="ECO:0000313" key="14">
    <source>
        <dbReference type="Proteomes" id="UP000503162"/>
    </source>
</evidence>
<dbReference type="GO" id="GO:0046872">
    <property type="term" value="F:metal ion binding"/>
    <property type="evidence" value="ECO:0007669"/>
    <property type="project" value="UniProtKB-KW"/>
</dbReference>
<dbReference type="EC" id="1.1.1.42" evidence="9"/>
<accession>A0A6G8IF15</accession>
<feature type="binding site" evidence="12">
    <location>
        <position position="555"/>
    </location>
    <ligand>
        <name>Mg(2+)</name>
        <dbReference type="ChEBI" id="CHEBI:18420"/>
    </ligand>
</feature>
<comment type="cofactor">
    <cofactor evidence="12">
        <name>Mg(2+)</name>
        <dbReference type="ChEBI" id="CHEBI:18420"/>
    </cofactor>
    <cofactor evidence="12">
        <name>Mn(2+)</name>
        <dbReference type="ChEBI" id="CHEBI:29035"/>
    </cofactor>
    <text evidence="12">Binds 1 Mg(2+) or Mn(2+) ion per subunit.</text>
</comment>
<evidence type="ECO:0000256" key="9">
    <source>
        <dbReference type="PIRNR" id="PIRNR009407"/>
    </source>
</evidence>
<dbReference type="PANTHER" id="PTHR36999:SF1">
    <property type="entry name" value="ISOCITRATE DEHYDROGENASE (NADP(+))"/>
    <property type="match status" value="1"/>
</dbReference>
<dbReference type="Proteomes" id="UP000503162">
    <property type="component" value="Chromosome"/>
</dbReference>
<evidence type="ECO:0000256" key="10">
    <source>
        <dbReference type="PIRSR" id="PIRSR009407-1"/>
    </source>
</evidence>
<feature type="site" description="Critical for catalysis" evidence="10">
    <location>
        <position position="422"/>
    </location>
</feature>
<feature type="binding site" evidence="11">
    <location>
        <position position="550"/>
    </location>
    <ligand>
        <name>D-threo-isocitrate</name>
        <dbReference type="ChEBI" id="CHEBI:15562"/>
    </ligand>
</feature>
<keyword evidence="5 9" id="KW-0521">NADP</keyword>
<dbReference type="Gene3D" id="3.40.718.10">
    <property type="entry name" value="Isopropylmalate Dehydrogenase"/>
    <property type="match status" value="1"/>
</dbReference>
<dbReference type="PANTHER" id="PTHR36999">
    <property type="entry name" value="ISOCITRATE DEHYDROGENASE [NADP]"/>
    <property type="match status" value="1"/>
</dbReference>
<keyword evidence="1 9" id="KW-0329">Glyoxylate bypass</keyword>
<gene>
    <name evidence="13" type="ORF">G9Q37_06355</name>
</gene>
<feature type="binding site" evidence="12">
    <location>
        <position position="352"/>
    </location>
    <ligand>
        <name>Mg(2+)</name>
        <dbReference type="ChEBI" id="CHEBI:18420"/>
    </ligand>
</feature>
<evidence type="ECO:0000256" key="7">
    <source>
        <dbReference type="ARBA" id="ARBA00023554"/>
    </source>
</evidence>
<evidence type="ECO:0000313" key="13">
    <source>
        <dbReference type="EMBL" id="QIM51787.1"/>
    </source>
</evidence>
<dbReference type="GO" id="GO:0006099">
    <property type="term" value="P:tricarboxylic acid cycle"/>
    <property type="evidence" value="ECO:0007669"/>
    <property type="project" value="UniProtKB-KW"/>
</dbReference>
<comment type="similarity">
    <text evidence="8 9">Belongs to the monomeric-type IDH family.</text>
</comment>